<evidence type="ECO:0000256" key="7">
    <source>
        <dbReference type="SAM" id="SignalP"/>
    </source>
</evidence>
<dbReference type="OrthoDB" id="10251412at2759"/>
<comment type="similarity">
    <text evidence="2">Belongs to the AAA ATPase family. BCS1 subfamily.</text>
</comment>
<name>A0A8T2SM83_CERRI</name>
<dbReference type="PANTHER" id="PTHR23070">
    <property type="entry name" value="BCS1 AAA-TYPE ATPASE"/>
    <property type="match status" value="1"/>
</dbReference>
<comment type="catalytic activity">
    <reaction evidence="5">
        <text>ATP + H2O = ADP + phosphate + H(+)</text>
        <dbReference type="Rhea" id="RHEA:13065"/>
        <dbReference type="ChEBI" id="CHEBI:15377"/>
        <dbReference type="ChEBI" id="CHEBI:15378"/>
        <dbReference type="ChEBI" id="CHEBI:30616"/>
        <dbReference type="ChEBI" id="CHEBI:43474"/>
        <dbReference type="ChEBI" id="CHEBI:456216"/>
    </reaction>
</comment>
<evidence type="ECO:0000256" key="6">
    <source>
        <dbReference type="SAM" id="MobiDB-lite"/>
    </source>
</evidence>
<dbReference type="InterPro" id="IPR003593">
    <property type="entry name" value="AAA+_ATPase"/>
</dbReference>
<dbReference type="SUPFAM" id="SSF52540">
    <property type="entry name" value="P-loop containing nucleoside triphosphate hydrolases"/>
    <property type="match status" value="1"/>
</dbReference>
<dbReference type="EMBL" id="CM035424">
    <property type="protein sequence ID" value="KAH7352949.1"/>
    <property type="molecule type" value="Genomic_DNA"/>
</dbReference>
<dbReference type="Pfam" id="PF25568">
    <property type="entry name" value="AAA_lid_At3g28540"/>
    <property type="match status" value="1"/>
</dbReference>
<dbReference type="SMART" id="SM00382">
    <property type="entry name" value="AAA"/>
    <property type="match status" value="1"/>
</dbReference>
<feature type="signal peptide" evidence="7">
    <location>
        <begin position="1"/>
        <end position="20"/>
    </location>
</feature>
<comment type="caution">
    <text evidence="9">The sequence shown here is derived from an EMBL/GenBank/DDBJ whole genome shotgun (WGS) entry which is preliminary data.</text>
</comment>
<dbReference type="Proteomes" id="UP000825935">
    <property type="component" value="Chromosome 19"/>
</dbReference>
<protein>
    <recommendedName>
        <fullName evidence="8">AAA+ ATPase domain-containing protein</fullName>
    </recommendedName>
</protein>
<dbReference type="InterPro" id="IPR058017">
    <property type="entry name" value="At3g28540-like_C"/>
</dbReference>
<keyword evidence="10" id="KW-1185">Reference proteome</keyword>
<dbReference type="Gene3D" id="6.10.280.40">
    <property type="match status" value="1"/>
</dbReference>
<evidence type="ECO:0000313" key="9">
    <source>
        <dbReference type="EMBL" id="KAH7352949.1"/>
    </source>
</evidence>
<dbReference type="CDD" id="cd19510">
    <property type="entry name" value="RecA-like_BCS1"/>
    <property type="match status" value="1"/>
</dbReference>
<dbReference type="Gene3D" id="3.40.50.300">
    <property type="entry name" value="P-loop containing nucleotide triphosphate hydrolases"/>
    <property type="match status" value="1"/>
</dbReference>
<dbReference type="AlphaFoldDB" id="A0A8T2SM83"/>
<evidence type="ECO:0000256" key="2">
    <source>
        <dbReference type="ARBA" id="ARBA00007448"/>
    </source>
</evidence>
<dbReference type="Pfam" id="PF14363">
    <property type="entry name" value="AAA_assoc"/>
    <property type="match status" value="1"/>
</dbReference>
<keyword evidence="3" id="KW-0150">Chloroplast</keyword>
<dbReference type="Pfam" id="PF00004">
    <property type="entry name" value="AAA"/>
    <property type="match status" value="1"/>
</dbReference>
<keyword evidence="3" id="KW-0934">Plastid</keyword>
<dbReference type="GO" id="GO:0016887">
    <property type="term" value="F:ATP hydrolysis activity"/>
    <property type="evidence" value="ECO:0007669"/>
    <property type="project" value="InterPro"/>
</dbReference>
<evidence type="ECO:0000256" key="1">
    <source>
        <dbReference type="ARBA" id="ARBA00001946"/>
    </source>
</evidence>
<reference evidence="9" key="1">
    <citation type="submission" date="2021-08" db="EMBL/GenBank/DDBJ databases">
        <title>WGS assembly of Ceratopteris richardii.</title>
        <authorList>
            <person name="Marchant D.B."/>
            <person name="Chen G."/>
            <person name="Jenkins J."/>
            <person name="Shu S."/>
            <person name="Leebens-Mack J."/>
            <person name="Grimwood J."/>
            <person name="Schmutz J."/>
            <person name="Soltis P."/>
            <person name="Soltis D."/>
            <person name="Chen Z.-H."/>
        </authorList>
    </citation>
    <scope>NUCLEOTIDE SEQUENCE</scope>
    <source>
        <strain evidence="9">Whitten #5841</strain>
        <tissue evidence="9">Leaf</tissue>
    </source>
</reference>
<dbReference type="GO" id="GO:0005524">
    <property type="term" value="F:ATP binding"/>
    <property type="evidence" value="ECO:0007669"/>
    <property type="project" value="InterPro"/>
</dbReference>
<accession>A0A8T2SM83</accession>
<feature type="domain" description="AAA+ ATPase" evidence="8">
    <location>
        <begin position="229"/>
        <end position="370"/>
    </location>
</feature>
<organism evidence="9 10">
    <name type="scientific">Ceratopteris richardii</name>
    <name type="common">Triangle waterfern</name>
    <dbReference type="NCBI Taxonomy" id="49495"/>
    <lineage>
        <taxon>Eukaryota</taxon>
        <taxon>Viridiplantae</taxon>
        <taxon>Streptophyta</taxon>
        <taxon>Embryophyta</taxon>
        <taxon>Tracheophyta</taxon>
        <taxon>Polypodiopsida</taxon>
        <taxon>Polypodiidae</taxon>
        <taxon>Polypodiales</taxon>
        <taxon>Pteridineae</taxon>
        <taxon>Pteridaceae</taxon>
        <taxon>Parkerioideae</taxon>
        <taxon>Ceratopteris</taxon>
    </lineage>
</organism>
<feature type="chain" id="PRO_5035819893" description="AAA+ ATPase domain-containing protein" evidence="7">
    <location>
        <begin position="21"/>
        <end position="505"/>
    </location>
</feature>
<evidence type="ECO:0000259" key="8">
    <source>
        <dbReference type="SMART" id="SM00382"/>
    </source>
</evidence>
<evidence type="ECO:0000256" key="5">
    <source>
        <dbReference type="ARBA" id="ARBA00049360"/>
    </source>
</evidence>
<feature type="region of interest" description="Disordered" evidence="6">
    <location>
        <begin position="482"/>
        <end position="505"/>
    </location>
</feature>
<sequence>MEVLMGKLFNLMGVFALVQTLIPPPLREYIERGLSMLWERLFRSEDPYVEIRVDEEVAGNYHVNELYNQVGVYLGSLRSALNTHDRLKAYKQAESDPISFNVHDDESIDDSFDGVHVSWTHSVTEKGNAGNNNASTQKHFTLRFLKTNRQIILPAYLDHVSKDCADIERENSQRYIYTNNYGSWEESSFNHPSTFDSLALDSGMAERIKADLDAFSKGKSFYHTNGRAWKRGYLLYGPPGTGKSSLIAAIANYMLYDIYDLELTKVSDNAQLKSLLMWTRPKSVIVIEDIDCSVKMPNRDEADESSKEATDGDLFGKLTLSGLLNFVDGLWSCCGEERIFIFTTNFKERIDSALLRPGRMDMHILLSYCSFPAFKKLARNYLGIQDHPMFLELEKAMTQSSAQVTPAAIAEILIIHQHNPDSALSEVLAAFPRHADATIDDASTCKGHVDTTTGDECASEFSNRKSKRHYFRRGMSVFLRKSRHPDRSATSRSHSNYLEDVCKET</sequence>
<dbReference type="InterPro" id="IPR025753">
    <property type="entry name" value="AAA_N_dom"/>
</dbReference>
<keyword evidence="4" id="KW-0460">Magnesium</keyword>
<dbReference type="InterPro" id="IPR003959">
    <property type="entry name" value="ATPase_AAA_core"/>
</dbReference>
<dbReference type="OMA" id="DECASEF"/>
<evidence type="ECO:0000256" key="3">
    <source>
        <dbReference type="ARBA" id="ARBA00022528"/>
    </source>
</evidence>
<proteinExistence type="inferred from homology"/>
<evidence type="ECO:0000256" key="4">
    <source>
        <dbReference type="ARBA" id="ARBA00022842"/>
    </source>
</evidence>
<keyword evidence="7" id="KW-0732">Signal</keyword>
<dbReference type="InterPro" id="IPR027417">
    <property type="entry name" value="P-loop_NTPase"/>
</dbReference>
<dbReference type="InterPro" id="IPR050747">
    <property type="entry name" value="Mitochondrial_chaperone_BCS1"/>
</dbReference>
<dbReference type="GO" id="GO:0006950">
    <property type="term" value="P:response to stress"/>
    <property type="evidence" value="ECO:0007669"/>
    <property type="project" value="UniProtKB-ARBA"/>
</dbReference>
<gene>
    <name evidence="9" type="ORF">KP509_19G071400</name>
</gene>
<comment type="cofactor">
    <cofactor evidence="1">
        <name>Mg(2+)</name>
        <dbReference type="ChEBI" id="CHEBI:18420"/>
    </cofactor>
</comment>
<evidence type="ECO:0000313" key="10">
    <source>
        <dbReference type="Proteomes" id="UP000825935"/>
    </source>
</evidence>